<accession>A0A9P5SDZ9</accession>
<dbReference type="EMBL" id="JAAAUY010000733">
    <property type="protein sequence ID" value="KAF9326818.1"/>
    <property type="molecule type" value="Genomic_DNA"/>
</dbReference>
<gene>
    <name evidence="1" type="ORF">BG006_009804</name>
</gene>
<protein>
    <submittedName>
        <fullName evidence="1">Uncharacterized protein</fullName>
    </submittedName>
</protein>
<evidence type="ECO:0000313" key="1">
    <source>
        <dbReference type="EMBL" id="KAF9326818.1"/>
    </source>
</evidence>
<evidence type="ECO:0000313" key="2">
    <source>
        <dbReference type="Proteomes" id="UP000696485"/>
    </source>
</evidence>
<proteinExistence type="predicted"/>
<organism evidence="1 2">
    <name type="scientific">Podila minutissima</name>
    <dbReference type="NCBI Taxonomy" id="64525"/>
    <lineage>
        <taxon>Eukaryota</taxon>
        <taxon>Fungi</taxon>
        <taxon>Fungi incertae sedis</taxon>
        <taxon>Mucoromycota</taxon>
        <taxon>Mortierellomycotina</taxon>
        <taxon>Mortierellomycetes</taxon>
        <taxon>Mortierellales</taxon>
        <taxon>Mortierellaceae</taxon>
        <taxon>Podila</taxon>
    </lineage>
</organism>
<reference evidence="1" key="1">
    <citation type="journal article" date="2020" name="Fungal Divers.">
        <title>Resolving the Mortierellaceae phylogeny through synthesis of multi-gene phylogenetics and phylogenomics.</title>
        <authorList>
            <person name="Vandepol N."/>
            <person name="Liber J."/>
            <person name="Desiro A."/>
            <person name="Na H."/>
            <person name="Kennedy M."/>
            <person name="Barry K."/>
            <person name="Grigoriev I.V."/>
            <person name="Miller A.N."/>
            <person name="O'Donnell K."/>
            <person name="Stajich J.E."/>
            <person name="Bonito G."/>
        </authorList>
    </citation>
    <scope>NUCLEOTIDE SEQUENCE</scope>
    <source>
        <strain evidence="1">NVP1</strain>
    </source>
</reference>
<name>A0A9P5SDZ9_9FUNG</name>
<dbReference type="Proteomes" id="UP000696485">
    <property type="component" value="Unassembled WGS sequence"/>
</dbReference>
<comment type="caution">
    <text evidence="1">The sequence shown here is derived from an EMBL/GenBank/DDBJ whole genome shotgun (WGS) entry which is preliminary data.</text>
</comment>
<keyword evidence="2" id="KW-1185">Reference proteome</keyword>
<dbReference type="AlphaFoldDB" id="A0A9P5SDZ9"/>
<sequence length="91" mass="10659">MLEILFKAADEYNLGELCKLAGDNILAKLSHEKVIPFLFRTAHQFEMLRDPVVEYVATRCGAYISSESCQQEYLDHPKRAEIFLEMFRRLF</sequence>